<gene>
    <name evidence="17" type="ORF">MAN_10050</name>
</gene>
<dbReference type="GO" id="GO:0005576">
    <property type="term" value="C:extracellular region"/>
    <property type="evidence" value="ECO:0007669"/>
    <property type="project" value="UniProtKB-SubCell"/>
</dbReference>
<evidence type="ECO:0000256" key="13">
    <source>
        <dbReference type="RuleBase" id="RU000489"/>
    </source>
</evidence>
<dbReference type="InterPro" id="IPR001579">
    <property type="entry name" value="Glyco_hydro_18_chit_AS"/>
</dbReference>
<dbReference type="Gene3D" id="3.10.50.10">
    <property type="match status" value="1"/>
</dbReference>
<evidence type="ECO:0000256" key="4">
    <source>
        <dbReference type="ARBA" id="ARBA00012729"/>
    </source>
</evidence>
<evidence type="ECO:0000313" key="18">
    <source>
        <dbReference type="Proteomes" id="UP000031186"/>
    </source>
</evidence>
<evidence type="ECO:0000256" key="11">
    <source>
        <dbReference type="ARBA" id="ARBA00023295"/>
    </source>
</evidence>
<dbReference type="GO" id="GO:0000272">
    <property type="term" value="P:polysaccharide catabolic process"/>
    <property type="evidence" value="ECO:0007669"/>
    <property type="project" value="UniProtKB-KW"/>
</dbReference>
<accession>A0A0B4EPR9</accession>
<feature type="region of interest" description="Disordered" evidence="14">
    <location>
        <begin position="1046"/>
        <end position="1105"/>
    </location>
</feature>
<dbReference type="InterPro" id="IPR050314">
    <property type="entry name" value="Glycosyl_Hydrlase_18"/>
</dbReference>
<protein>
    <recommendedName>
        <fullName evidence="4">chitinase</fullName>
        <ecNumber evidence="4">3.2.1.14</ecNumber>
    </recommendedName>
</protein>
<evidence type="ECO:0000256" key="8">
    <source>
        <dbReference type="ARBA" id="ARBA00023024"/>
    </source>
</evidence>
<evidence type="ECO:0000256" key="5">
    <source>
        <dbReference type="ARBA" id="ARBA00022525"/>
    </source>
</evidence>
<evidence type="ECO:0000256" key="15">
    <source>
        <dbReference type="SAM" id="SignalP"/>
    </source>
</evidence>
<dbReference type="InterPro" id="IPR017853">
    <property type="entry name" value="GH"/>
</dbReference>
<feature type="domain" description="GH18" evidence="16">
    <location>
        <begin position="102"/>
        <end position="433"/>
    </location>
</feature>
<dbReference type="PANTHER" id="PTHR11177">
    <property type="entry name" value="CHITINASE"/>
    <property type="match status" value="1"/>
</dbReference>
<keyword evidence="15" id="KW-0732">Signal</keyword>
<dbReference type="Pfam" id="PF00187">
    <property type="entry name" value="Chitin_bind_1"/>
    <property type="match status" value="1"/>
</dbReference>
<keyword evidence="6" id="KW-0147">Chitin-binding</keyword>
<dbReference type="SUPFAM" id="SSF57016">
    <property type="entry name" value="Plant lectins/antimicrobial peptides"/>
    <property type="match status" value="1"/>
</dbReference>
<sequence>MKALVAFTVFLSALVQLTVQQDGECSATNQALPCRMLKGCQSTCDRKSDCNPGWDSGDFSKKDKYPLNVCCSKHGFCGYTEEFCKGNEVKRPSCSVSDTPVDRVIGYYEGWATSNRGCNALRPEEIPYGAYTHLIFSFATINPKTFEVSPDNYKTEDMMERIGTMKLLQPDLKIWVALGGWCSLVKLMDKFNFDGVDIDWEYPVAPDRDGRGEDYENIVTFMKKLRERMDKSRRGVSMALPASYWYLQHFDIVKLEEHVDWFNLMTYDMHGAWDIDNKWTGPWANSHTNLTEIQLGLDLLWRNDISPSKVTMGMSYYARTFTLTDPGCNKPGCRVSSPGEAGKCSGTAGVLLHPEIQEIIYKNNLKPVLNREVAVKTISRGNQWTSFDDAATWRLKANKQRGQCITGFMVWAISQDDEFGTNAQALASVLGRKKLELPNFAIRAKVEDSPDLESKTCRWTSCYEGCPSGFNEVQRDGHKEIMLDTTPCLGKGHGFSRLCCPTSFKSPTCTWSGHRNTGKCKPGCNDFELEVGSLDVGCRSGYQSACCSDTLVTSLYSSCVWTGCTNKGQDACTGNNPHFLTSSSIGSGGMKSCDKGEKRSLCCISPPPYDVSGKCEWRKKAGFLNADNEKLLCEGACSSNQLMLARERGLTIGSEGGDGCYGDLAFCCTEPKKLKPRDEDPGSSEGREFQALIRKYMENPTCPATILFPTVHDKFTRKRSLEFEAAELNVLRARAKDCTLDTWVRLLQYTTLVFSVSRAGMDPLVKVWNKEFAGYYDKQLEYENLHAFLGKYRDYEPRSVVEWVLYNPTQAGPGIKGADAASQALCRVPGSSARSVPESTLSDIKSRKVDAWRTGRGNIPALDTILSAIISGAITLHYARWQYYRSSQNGNVPGPMLEMAYWLGRQPGRENNEDITQYQDRTPRPNWPSDQWVLFHLHIDPSNRNWLINENGNTYVGVRDFRVMHGQYWMHGSPGQAWRVSRGNGRYNSRDGFSCEEELGSLWYVGSRITLPNNEPEWARLLHQSGEMIYRQGYVGNRGLRMIIEPPQSGRSTEVDPHNPGTLSRGYMGTTVVGGNNPEQGYEFSTPPPPHNREDPDTPADQPDW</sequence>
<evidence type="ECO:0000256" key="3">
    <source>
        <dbReference type="ARBA" id="ARBA00008682"/>
    </source>
</evidence>
<keyword evidence="18" id="KW-1185">Reference proteome</keyword>
<keyword evidence="11 13" id="KW-0326">Glycosidase</keyword>
<evidence type="ECO:0000256" key="9">
    <source>
        <dbReference type="ARBA" id="ARBA00023026"/>
    </source>
</evidence>
<organism evidence="17 18">
    <name type="scientific">Metarhizium anisopliae (strain ARSEF 549)</name>
    <dbReference type="NCBI Taxonomy" id="3151832"/>
    <lineage>
        <taxon>Eukaryota</taxon>
        <taxon>Fungi</taxon>
        <taxon>Dikarya</taxon>
        <taxon>Ascomycota</taxon>
        <taxon>Pezizomycotina</taxon>
        <taxon>Sordariomycetes</taxon>
        <taxon>Hypocreomycetidae</taxon>
        <taxon>Hypocreales</taxon>
        <taxon>Clavicipitaceae</taxon>
        <taxon>Metarhizium</taxon>
    </lineage>
</organism>
<keyword evidence="8" id="KW-0146">Chitin degradation</keyword>
<comment type="subcellular location">
    <subcellularLocation>
        <location evidence="2">Secreted</location>
    </subcellularLocation>
</comment>
<dbReference type="Proteomes" id="UP000031186">
    <property type="component" value="Unassembled WGS sequence"/>
</dbReference>
<evidence type="ECO:0000256" key="2">
    <source>
        <dbReference type="ARBA" id="ARBA00004613"/>
    </source>
</evidence>
<dbReference type="SUPFAM" id="SSF51445">
    <property type="entry name" value="(Trans)glycosidases"/>
    <property type="match status" value="1"/>
</dbReference>
<dbReference type="GO" id="GO:0006032">
    <property type="term" value="P:chitin catabolic process"/>
    <property type="evidence" value="ECO:0007669"/>
    <property type="project" value="UniProtKB-KW"/>
</dbReference>
<feature type="non-terminal residue" evidence="17">
    <location>
        <position position="1"/>
    </location>
</feature>
<dbReference type="EC" id="3.2.1.14" evidence="4"/>
<dbReference type="EMBL" id="AZNF01000020">
    <property type="protein sequence ID" value="KID60233.1"/>
    <property type="molecule type" value="Genomic_DNA"/>
</dbReference>
<comment type="catalytic activity">
    <reaction evidence="1">
        <text>Random endo-hydrolysis of N-acetyl-beta-D-glucosaminide (1-&gt;4)-beta-linkages in chitin and chitodextrins.</text>
        <dbReference type="EC" id="3.2.1.14"/>
    </reaction>
</comment>
<name>A0A0B4EPR9_METAF</name>
<dbReference type="CDD" id="cd00035">
    <property type="entry name" value="ChtBD1"/>
    <property type="match status" value="1"/>
</dbReference>
<dbReference type="SMART" id="SM00636">
    <property type="entry name" value="Glyco_18"/>
    <property type="match status" value="1"/>
</dbReference>
<keyword evidence="7 13" id="KW-0378">Hydrolase</keyword>
<dbReference type="VEuPathDB" id="FungiDB:MAN_10050"/>
<keyword evidence="9" id="KW-0843">Virulence</keyword>
<comment type="caution">
    <text evidence="17">The sequence shown here is derived from an EMBL/GenBank/DDBJ whole genome shotgun (WGS) entry which is preliminary data.</text>
</comment>
<evidence type="ECO:0000313" key="17">
    <source>
        <dbReference type="EMBL" id="KID60233.1"/>
    </source>
</evidence>
<evidence type="ECO:0000256" key="6">
    <source>
        <dbReference type="ARBA" id="ARBA00022669"/>
    </source>
</evidence>
<feature type="signal peptide" evidence="15">
    <location>
        <begin position="1"/>
        <end position="20"/>
    </location>
</feature>
<dbReference type="InterPro" id="IPR001002">
    <property type="entry name" value="Chitin-bd_1"/>
</dbReference>
<dbReference type="InterPro" id="IPR001223">
    <property type="entry name" value="Glyco_hydro18_cat"/>
</dbReference>
<evidence type="ECO:0000259" key="16">
    <source>
        <dbReference type="PROSITE" id="PS51910"/>
    </source>
</evidence>
<dbReference type="PROSITE" id="PS51910">
    <property type="entry name" value="GH18_2"/>
    <property type="match status" value="1"/>
</dbReference>
<dbReference type="Pfam" id="PF00704">
    <property type="entry name" value="Glyco_hydro_18"/>
    <property type="match status" value="1"/>
</dbReference>
<evidence type="ECO:0000256" key="7">
    <source>
        <dbReference type="ARBA" id="ARBA00022801"/>
    </source>
</evidence>
<dbReference type="InterPro" id="IPR036861">
    <property type="entry name" value="Endochitinase-like_sf"/>
</dbReference>
<reference evidence="17 18" key="1">
    <citation type="journal article" date="2014" name="Proc. Natl. Acad. Sci. U.S.A.">
        <title>Trajectory and genomic determinants of fungal-pathogen speciation and host adaptation.</title>
        <authorList>
            <person name="Hu X."/>
            <person name="Xiao G."/>
            <person name="Zheng P."/>
            <person name="Shang Y."/>
            <person name="Su Y."/>
            <person name="Zhang X."/>
            <person name="Liu X."/>
            <person name="Zhan S."/>
            <person name="St Leger R.J."/>
            <person name="Wang C."/>
        </authorList>
    </citation>
    <scope>NUCLEOTIDE SEQUENCE [LARGE SCALE GENOMIC DNA]</scope>
    <source>
        <strain evidence="17 18">ARSEF 549</strain>
    </source>
</reference>
<dbReference type="InterPro" id="IPR029070">
    <property type="entry name" value="Chitinase_insertion_sf"/>
</dbReference>
<feature type="chain" id="PRO_5002103336" description="chitinase" evidence="15">
    <location>
        <begin position="21"/>
        <end position="1105"/>
    </location>
</feature>
<evidence type="ECO:0000256" key="1">
    <source>
        <dbReference type="ARBA" id="ARBA00000822"/>
    </source>
</evidence>
<evidence type="ECO:0000256" key="14">
    <source>
        <dbReference type="SAM" id="MobiDB-lite"/>
    </source>
</evidence>
<comment type="similarity">
    <text evidence="3">Belongs to the glycosyl hydrolase 18 family. Chitinase class V subfamily.</text>
</comment>
<evidence type="ECO:0000256" key="10">
    <source>
        <dbReference type="ARBA" id="ARBA00023277"/>
    </source>
</evidence>
<dbReference type="SUPFAM" id="SSF54556">
    <property type="entry name" value="Chitinase insertion domain"/>
    <property type="match status" value="1"/>
</dbReference>
<dbReference type="AlphaFoldDB" id="A0A0B4EPR9"/>
<dbReference type="PROSITE" id="PS01095">
    <property type="entry name" value="GH18_1"/>
    <property type="match status" value="1"/>
</dbReference>
<proteinExistence type="inferred from homology"/>
<dbReference type="Gene3D" id="3.30.60.10">
    <property type="entry name" value="Endochitinase-like"/>
    <property type="match status" value="1"/>
</dbReference>
<dbReference type="GO" id="GO:0008843">
    <property type="term" value="F:endochitinase activity"/>
    <property type="evidence" value="ECO:0007669"/>
    <property type="project" value="UniProtKB-EC"/>
</dbReference>
<dbReference type="PANTHER" id="PTHR11177:SF333">
    <property type="entry name" value="CHITINASE"/>
    <property type="match status" value="1"/>
</dbReference>
<dbReference type="GO" id="GO:0008061">
    <property type="term" value="F:chitin binding"/>
    <property type="evidence" value="ECO:0007669"/>
    <property type="project" value="UniProtKB-KW"/>
</dbReference>
<dbReference type="HOGENOM" id="CLU_001837_1_0_1"/>
<keyword evidence="5" id="KW-0964">Secreted</keyword>
<dbReference type="OrthoDB" id="73875at2759"/>
<dbReference type="InterPro" id="IPR011583">
    <property type="entry name" value="Chitinase_II/V-like_cat"/>
</dbReference>
<dbReference type="Gene3D" id="3.20.20.80">
    <property type="entry name" value="Glycosidases"/>
    <property type="match status" value="1"/>
</dbReference>
<evidence type="ECO:0000256" key="12">
    <source>
        <dbReference type="ARBA" id="ARBA00023326"/>
    </source>
</evidence>
<keyword evidence="12" id="KW-0624">Polysaccharide degradation</keyword>
<keyword evidence="10" id="KW-0119">Carbohydrate metabolism</keyword>